<organism evidence="4 5">
    <name type="scientific">Phormidium pseudopriestleyi FRX01</name>
    <dbReference type="NCBI Taxonomy" id="1759528"/>
    <lineage>
        <taxon>Bacteria</taxon>
        <taxon>Bacillati</taxon>
        <taxon>Cyanobacteriota</taxon>
        <taxon>Cyanophyceae</taxon>
        <taxon>Oscillatoriophycideae</taxon>
        <taxon>Oscillatoriales</taxon>
        <taxon>Oscillatoriaceae</taxon>
        <taxon>Phormidium</taxon>
    </lineage>
</organism>
<dbReference type="EMBL" id="JAFLQW010000219">
    <property type="protein sequence ID" value="MBO0349019.1"/>
    <property type="molecule type" value="Genomic_DNA"/>
</dbReference>
<dbReference type="Gene3D" id="1.10.3210.10">
    <property type="entry name" value="Hypothetical protein af1432"/>
    <property type="match status" value="1"/>
</dbReference>
<evidence type="ECO:0000256" key="1">
    <source>
        <dbReference type="SAM" id="MobiDB-lite"/>
    </source>
</evidence>
<dbReference type="Pfam" id="PF01966">
    <property type="entry name" value="HD"/>
    <property type="match status" value="1"/>
</dbReference>
<feature type="region of interest" description="Disordered" evidence="1">
    <location>
        <begin position="29"/>
        <end position="70"/>
    </location>
</feature>
<proteinExistence type="predicted"/>
<dbReference type="Pfam" id="PF07698">
    <property type="entry name" value="7TM-7TMR_HD"/>
    <property type="match status" value="1"/>
</dbReference>
<keyword evidence="2" id="KW-1133">Transmembrane helix</keyword>
<dbReference type="InterPro" id="IPR006674">
    <property type="entry name" value="HD_domain"/>
</dbReference>
<feature type="transmembrane region" description="Helical" evidence="2">
    <location>
        <begin position="421"/>
        <end position="441"/>
    </location>
</feature>
<dbReference type="Pfam" id="PF07697">
    <property type="entry name" value="7TMR-HDED"/>
    <property type="match status" value="1"/>
</dbReference>
<feature type="transmembrane region" description="Helical" evidence="2">
    <location>
        <begin position="567"/>
        <end position="592"/>
    </location>
</feature>
<feature type="transmembrane region" description="Helical" evidence="2">
    <location>
        <begin position="538"/>
        <end position="555"/>
    </location>
</feature>
<dbReference type="PANTHER" id="PTHR36442">
    <property type="entry name" value="CYCLIC-DI-AMP PHOSPHODIESTERASE PGPH"/>
    <property type="match status" value="1"/>
</dbReference>
<dbReference type="NCBIfam" id="TIGR00277">
    <property type="entry name" value="HDIG"/>
    <property type="match status" value="1"/>
</dbReference>
<feature type="transmembrane region" description="Helical" evidence="2">
    <location>
        <begin position="480"/>
        <end position="506"/>
    </location>
</feature>
<evidence type="ECO:0000313" key="4">
    <source>
        <dbReference type="EMBL" id="MBO0349019.1"/>
    </source>
</evidence>
<dbReference type="InterPro" id="IPR052722">
    <property type="entry name" value="PgpH_phosphodiesterase"/>
</dbReference>
<dbReference type="InterPro" id="IPR011624">
    <property type="entry name" value="Metal-dep_PHydrolase_7TM_extra"/>
</dbReference>
<dbReference type="InterPro" id="IPR011621">
    <property type="entry name" value="Metal-dep_PHydrolase_7TM_intra"/>
</dbReference>
<sequence length="846" mass="93462">MRSIQMLTRQLEQWGRDCANIYSRNLSDRNRLKRGTLPQGSPPSLPHELPSPPRQGSTEPTGWTKGLQSRMNSTVHSPVAVLLAVTCLTATIGQRFYNQPQLDVGTIAPQTFIAPEDTRVEDTKTTEDNRRAARIGSSPVLMIDRPVSQQIEKVLQRVLDEGTQLRQVGGEFPFVDTAILSTSTQLYLRQAQEWEYNAVVRAAGEDEPMVEIPANSIEEPNNSSRTAWEVERGLLTDSGQQAVMELQAYRKRGGSVAFSTLIEQISQARQTYRLAVAAIADTTSVASTHIYGVNLFEFSDEEWIQTQLGLHNALQRMLSQGIPPGLPKNILQMAVMIQLEDQVPQGAAELSQNLLLEVLQPNLTKDLERTRVRAEQAALEVNPVFVTVEAGEMIIEQGETISQSQFVLLDRFDLSLREINWVGLLGFGGMVTIAVGIFWLAERRVHPKLRRRDRTLVLLLCLTAPMLISLGIPYTTLPAIGLLLGSFYGSILSGTVVGLLSVLLPLGIEIEWAYLLANAAAGLVSGILAGRMRSREELAMVGGLAGLTQGGVYLIGTLIPSATAGTIWYTILGAAGIQAIAGISWSIVALGLSPYLEQLFDLVTPIRLAELANPNRPLLKRLASEAPGTFQHTLFVATLAEAAAKELGCNVELIRTGTLYHDIGKMHDPQGFIENQMGGTNKHDEIDDPWESAAIIKKHVTAGLVMARKFRLPKAIQAFIPEHQGTMLIAYFYHQAKQRAQQEGREVRDEDFRYDGPIPQSRETAIVMLADSCEAALRSLKDVTPEEALNMVNKILKARWQDNQLGESGLKREEMPKIAEIFVRVWQQFNHKRIAYPKAALSLQSK</sequence>
<keyword evidence="2" id="KW-0812">Transmembrane</keyword>
<dbReference type="RefSeq" id="WP_207087554.1">
    <property type="nucleotide sequence ID" value="NZ_JAFLQW010000219.1"/>
</dbReference>
<feature type="transmembrane region" description="Helical" evidence="2">
    <location>
        <begin position="453"/>
        <end position="474"/>
    </location>
</feature>
<dbReference type="SMART" id="SM00471">
    <property type="entry name" value="HDc"/>
    <property type="match status" value="1"/>
</dbReference>
<dbReference type="CDD" id="cd06174">
    <property type="entry name" value="MFS"/>
    <property type="match status" value="1"/>
</dbReference>
<feature type="transmembrane region" description="Helical" evidence="2">
    <location>
        <begin position="513"/>
        <end position="532"/>
    </location>
</feature>
<feature type="compositionally biased region" description="Polar residues" evidence="1">
    <location>
        <begin position="54"/>
        <end position="70"/>
    </location>
</feature>
<keyword evidence="5" id="KW-1185">Reference proteome</keyword>
<dbReference type="Proteomes" id="UP000664844">
    <property type="component" value="Unassembled WGS sequence"/>
</dbReference>
<evidence type="ECO:0000259" key="3">
    <source>
        <dbReference type="SMART" id="SM00471"/>
    </source>
</evidence>
<dbReference type="InterPro" id="IPR003607">
    <property type="entry name" value="HD/PDEase_dom"/>
</dbReference>
<protein>
    <submittedName>
        <fullName evidence="4">HD family phosphohydrolase</fullName>
    </submittedName>
</protein>
<evidence type="ECO:0000256" key="2">
    <source>
        <dbReference type="SAM" id="Phobius"/>
    </source>
</evidence>
<accession>A0ABS3FPH6</accession>
<feature type="domain" description="HD/PDEase" evidence="3">
    <location>
        <begin position="625"/>
        <end position="785"/>
    </location>
</feature>
<name>A0ABS3FPH6_9CYAN</name>
<keyword evidence="2" id="KW-0472">Membrane</keyword>
<comment type="caution">
    <text evidence="4">The sequence shown here is derived from an EMBL/GenBank/DDBJ whole genome shotgun (WGS) entry which is preliminary data.</text>
</comment>
<gene>
    <name evidence="4" type="ORF">J0895_07880</name>
</gene>
<evidence type="ECO:0000313" key="5">
    <source>
        <dbReference type="Proteomes" id="UP000664844"/>
    </source>
</evidence>
<feature type="compositionally biased region" description="Pro residues" evidence="1">
    <location>
        <begin position="40"/>
        <end position="53"/>
    </location>
</feature>
<dbReference type="InterPro" id="IPR006675">
    <property type="entry name" value="HDIG_dom"/>
</dbReference>
<dbReference type="CDD" id="cd00077">
    <property type="entry name" value="HDc"/>
    <property type="match status" value="1"/>
</dbReference>
<reference evidence="4 5" key="1">
    <citation type="submission" date="2021-03" db="EMBL/GenBank/DDBJ databases">
        <title>Metabolic Capacity of the Antarctic Cyanobacterium Phormidium pseudopriestleyi that Sustains Oxygenic Photosynthesis in the Presence of Hydrogen Sulfide.</title>
        <authorList>
            <person name="Lumian J.E."/>
            <person name="Jungblut A.D."/>
            <person name="Dillon M.L."/>
            <person name="Hawes I."/>
            <person name="Doran P.T."/>
            <person name="Mackey T.J."/>
            <person name="Dick G.J."/>
            <person name="Grettenberger C.L."/>
            <person name="Sumner D.Y."/>
        </authorList>
    </citation>
    <scope>NUCLEOTIDE SEQUENCE [LARGE SCALE GENOMIC DNA]</scope>
    <source>
        <strain evidence="4 5">FRX01</strain>
    </source>
</reference>
<dbReference type="SUPFAM" id="SSF109604">
    <property type="entry name" value="HD-domain/PDEase-like"/>
    <property type="match status" value="1"/>
</dbReference>
<dbReference type="PANTHER" id="PTHR36442:SF1">
    <property type="entry name" value="CYCLIC-DI-AMP PHOSPHODIESTERASE PGPH"/>
    <property type="match status" value="1"/>
</dbReference>